<dbReference type="PROSITE" id="PS50294">
    <property type="entry name" value="WD_REPEATS_REGION"/>
    <property type="match status" value="2"/>
</dbReference>
<feature type="transmembrane region" description="Helical" evidence="11">
    <location>
        <begin position="752"/>
        <end position="777"/>
    </location>
</feature>
<feature type="transmembrane region" description="Helical" evidence="11">
    <location>
        <begin position="682"/>
        <end position="702"/>
    </location>
</feature>
<evidence type="ECO:0000256" key="5">
    <source>
        <dbReference type="ARBA" id="ARBA00022737"/>
    </source>
</evidence>
<evidence type="ECO:0000256" key="11">
    <source>
        <dbReference type="SAM" id="Phobius"/>
    </source>
</evidence>
<dbReference type="PROSITE" id="PS00678">
    <property type="entry name" value="WD_REPEATS_1"/>
    <property type="match status" value="2"/>
</dbReference>
<sequence>MAKQSINWRDDILQQLQDRNQKQTKSYQDLIVQHNRLFENYNTLYSENLHLNILNEKLKSEGKGGLGSNSSSLGDIRHQERIQQLEQKLLAQAEELAELHKRKGENAQQIIDLNVALQEKDRQIATRDVGLADSSAKIISLQAEVEMLTKSNKELKYLNDTLRDEHQALQLAFASLEDKLRKLQDENRQLIERLIKYKAKDADRMNEENDNFLKKRYAKMQKEIEEACRDTRGNSPEELTEGMGPLYHQSSLPSKVNVKYDAHEGEVSAVKWSPVDRILATGGADRKLKLWDITKGTFENKGTLVGSNAGVMAVDFDSSGSLILGASNDYATRVWTVADQRLRHTLTGHSGKVMAAKFLGEASKVVTGSHDRTLKIWDLRSRACIETKFAGSSCNDLVTVDSAGSIIISGHFDKSIRFWDSRSESSANNVLLNGKVTSLDLTRDAKYLVCCVRDDTLKLLDLRMNQQETRPILSRSPPAATHGKNDEKQHLLDNSAMDSAVVQLGSSAGSPSDDPMHNRNLEHPTSNFDTMIHLLKGNIGTGILAMPDAFMNAGWVVGLFGTMCMGVICTHCMHILVGSSHELCRRTGASSLSFPDVAESALRTGPKPLQKYASYARTAINIFLCITQMGFCCVYFVFVAANVHDVVKHYYMDIPVHWYLLAALAPMILLNWVKNLKYLTPASLFASVVTIAGLVVTFYYMFQDLPNISSIKAFADWSRLPLYFGTAIYAFEGIGVILPLENNMKNPQDFGGWNGVLNTGMIIVASLYTSVGFFGYLKYGERAVEGSVTLLLPTDEVLAQSVRVLMAVAIFLSYPLQFYVPFSIIWPTIDNHFHTEKSKEIAEYVSRTALVLVTFIFAVAIPNLGAVISLVGAFSSSALALIFPPLIEIITFWPDKLGRNNWLLWKDLCIVIFGVLGFVLGSYVSLMEIINPDKKHFLVLCDDLFMYIYYFFVKQGFEVDLIWPNYNFETKPSKLRLQRIFLSLYE</sequence>
<evidence type="ECO:0000313" key="14">
    <source>
        <dbReference type="EMBL" id="VEN55318.1"/>
    </source>
</evidence>
<dbReference type="SMART" id="SM00320">
    <property type="entry name" value="WD40"/>
    <property type="match status" value="5"/>
</dbReference>
<proteinExistence type="inferred from homology"/>
<evidence type="ECO:0008006" key="16">
    <source>
        <dbReference type="Google" id="ProtNLM"/>
    </source>
</evidence>
<dbReference type="InterPro" id="IPR045160">
    <property type="entry name" value="ATG16"/>
</dbReference>
<protein>
    <recommendedName>
        <fullName evidence="16">Autophagy-related protein 16 domain-containing protein</fullName>
    </recommendedName>
</protein>
<evidence type="ECO:0000259" key="13">
    <source>
        <dbReference type="Pfam" id="PF08614"/>
    </source>
</evidence>
<dbReference type="GO" id="GO:0000421">
    <property type="term" value="C:autophagosome membrane"/>
    <property type="evidence" value="ECO:0007669"/>
    <property type="project" value="TreeGrafter"/>
</dbReference>
<dbReference type="AlphaFoldDB" id="A0A653D571"/>
<evidence type="ECO:0000313" key="15">
    <source>
        <dbReference type="Proteomes" id="UP000410492"/>
    </source>
</evidence>
<evidence type="ECO:0000256" key="1">
    <source>
        <dbReference type="ARBA" id="ARBA00004370"/>
    </source>
</evidence>
<name>A0A653D571_CALMS</name>
<evidence type="ECO:0000256" key="10">
    <source>
        <dbReference type="SAM" id="MobiDB-lite"/>
    </source>
</evidence>
<keyword evidence="4 11" id="KW-0812">Transmembrane</keyword>
<dbReference type="InterPro" id="IPR001680">
    <property type="entry name" value="WD40_rpt"/>
</dbReference>
<dbReference type="CDD" id="cd22887">
    <property type="entry name" value="Atg16_CCD"/>
    <property type="match status" value="1"/>
</dbReference>
<feature type="region of interest" description="Disordered" evidence="10">
    <location>
        <begin position="504"/>
        <end position="523"/>
    </location>
</feature>
<accession>A0A653D571</accession>
<dbReference type="PROSITE" id="PS50082">
    <property type="entry name" value="WD_REPEATS_2"/>
    <property type="match status" value="4"/>
</dbReference>
<feature type="repeat" description="WD" evidence="8">
    <location>
        <begin position="260"/>
        <end position="301"/>
    </location>
</feature>
<evidence type="ECO:0000256" key="6">
    <source>
        <dbReference type="ARBA" id="ARBA00022989"/>
    </source>
</evidence>
<feature type="repeat" description="WD" evidence="8">
    <location>
        <begin position="398"/>
        <end position="429"/>
    </location>
</feature>
<feature type="transmembrane region" description="Helical" evidence="11">
    <location>
        <begin position="936"/>
        <end position="953"/>
    </location>
</feature>
<comment type="similarity">
    <text evidence="2">Belongs to the WD repeat ATG16 family.</text>
</comment>
<feature type="coiled-coil region" evidence="9">
    <location>
        <begin position="159"/>
        <end position="200"/>
    </location>
</feature>
<dbReference type="Pfam" id="PF01490">
    <property type="entry name" value="Aa_trans"/>
    <property type="match status" value="1"/>
</dbReference>
<keyword evidence="15" id="KW-1185">Reference proteome</keyword>
<feature type="transmembrane region" description="Helical" evidence="11">
    <location>
        <begin position="841"/>
        <end position="861"/>
    </location>
</feature>
<reference evidence="14 15" key="1">
    <citation type="submission" date="2019-01" db="EMBL/GenBank/DDBJ databases">
        <authorList>
            <person name="Sayadi A."/>
        </authorList>
    </citation>
    <scope>NUCLEOTIDE SEQUENCE [LARGE SCALE GENOMIC DNA]</scope>
</reference>
<feature type="transmembrane region" description="Helical" evidence="11">
    <location>
        <begin position="908"/>
        <end position="930"/>
    </location>
</feature>
<feature type="repeat" description="WD" evidence="8">
    <location>
        <begin position="346"/>
        <end position="387"/>
    </location>
</feature>
<dbReference type="PRINTS" id="PR00320">
    <property type="entry name" value="GPROTEINBRPT"/>
</dbReference>
<comment type="subcellular location">
    <subcellularLocation>
        <location evidence="1">Membrane</location>
    </subcellularLocation>
</comment>
<dbReference type="Proteomes" id="UP000410492">
    <property type="component" value="Unassembled WGS sequence"/>
</dbReference>
<dbReference type="GO" id="GO:0034274">
    <property type="term" value="C:Atg12-Atg5-Atg16 complex"/>
    <property type="evidence" value="ECO:0007669"/>
    <property type="project" value="TreeGrafter"/>
</dbReference>
<dbReference type="InterPro" id="IPR015943">
    <property type="entry name" value="WD40/YVTN_repeat-like_dom_sf"/>
</dbReference>
<feature type="transmembrane region" description="Helical" evidence="11">
    <location>
        <begin position="656"/>
        <end position="673"/>
    </location>
</feature>
<evidence type="ECO:0000256" key="4">
    <source>
        <dbReference type="ARBA" id="ARBA00022692"/>
    </source>
</evidence>
<evidence type="ECO:0000256" key="3">
    <source>
        <dbReference type="ARBA" id="ARBA00022574"/>
    </source>
</evidence>
<feature type="transmembrane region" description="Helical" evidence="11">
    <location>
        <begin position="619"/>
        <end position="644"/>
    </location>
</feature>
<dbReference type="OrthoDB" id="1684102at2759"/>
<dbReference type="GO" id="GO:0000045">
    <property type="term" value="P:autophagosome assembly"/>
    <property type="evidence" value="ECO:0007669"/>
    <property type="project" value="InterPro"/>
</dbReference>
<dbReference type="CDD" id="cd00200">
    <property type="entry name" value="WD40"/>
    <property type="match status" value="1"/>
</dbReference>
<keyword evidence="6 11" id="KW-1133">Transmembrane helix</keyword>
<organism evidence="14 15">
    <name type="scientific">Callosobruchus maculatus</name>
    <name type="common">Southern cowpea weevil</name>
    <name type="synonym">Pulse bruchid</name>
    <dbReference type="NCBI Taxonomy" id="64391"/>
    <lineage>
        <taxon>Eukaryota</taxon>
        <taxon>Metazoa</taxon>
        <taxon>Ecdysozoa</taxon>
        <taxon>Arthropoda</taxon>
        <taxon>Hexapoda</taxon>
        <taxon>Insecta</taxon>
        <taxon>Pterygota</taxon>
        <taxon>Neoptera</taxon>
        <taxon>Endopterygota</taxon>
        <taxon>Coleoptera</taxon>
        <taxon>Polyphaga</taxon>
        <taxon>Cucujiformia</taxon>
        <taxon>Chrysomeloidea</taxon>
        <taxon>Chrysomelidae</taxon>
        <taxon>Bruchinae</taxon>
        <taxon>Bruchini</taxon>
        <taxon>Callosobruchus</taxon>
    </lineage>
</organism>
<dbReference type="InterPro" id="IPR013057">
    <property type="entry name" value="AA_transpt_TM"/>
</dbReference>
<dbReference type="PANTHER" id="PTHR19878:SF8">
    <property type="entry name" value="AUTOPHAGY-RELATED 16, ISOFORM F"/>
    <property type="match status" value="1"/>
</dbReference>
<evidence type="ECO:0000256" key="8">
    <source>
        <dbReference type="PROSITE-ProRule" id="PRU00221"/>
    </source>
</evidence>
<evidence type="ECO:0000256" key="2">
    <source>
        <dbReference type="ARBA" id="ARBA00009271"/>
    </source>
</evidence>
<feature type="domain" description="Amino acid transporter transmembrane" evidence="12">
    <location>
        <begin position="523"/>
        <end position="926"/>
    </location>
</feature>
<keyword evidence="9" id="KW-0175">Coiled coil</keyword>
<feature type="transmembrane region" description="Helical" evidence="11">
    <location>
        <begin position="797"/>
        <end position="820"/>
    </location>
</feature>
<dbReference type="Pfam" id="PF08614">
    <property type="entry name" value="ATG16"/>
    <property type="match status" value="1"/>
</dbReference>
<feature type="region of interest" description="Disordered" evidence="10">
    <location>
        <begin position="228"/>
        <end position="247"/>
    </location>
</feature>
<dbReference type="InterPro" id="IPR013923">
    <property type="entry name" value="Autophagy-rel_prot_16_dom"/>
</dbReference>
<dbReference type="SUPFAM" id="SSF50978">
    <property type="entry name" value="WD40 repeat-like"/>
    <property type="match status" value="1"/>
</dbReference>
<keyword evidence="3 8" id="KW-0853">WD repeat</keyword>
<evidence type="ECO:0000259" key="12">
    <source>
        <dbReference type="Pfam" id="PF01490"/>
    </source>
</evidence>
<dbReference type="EMBL" id="CAACVG010010244">
    <property type="protein sequence ID" value="VEN55318.1"/>
    <property type="molecule type" value="Genomic_DNA"/>
</dbReference>
<evidence type="ECO:0000256" key="9">
    <source>
        <dbReference type="SAM" id="Coils"/>
    </source>
</evidence>
<dbReference type="Gene3D" id="2.130.10.10">
    <property type="entry name" value="YVTN repeat-like/Quinoprotein amine dehydrogenase"/>
    <property type="match status" value="2"/>
</dbReference>
<feature type="coiled-coil region" evidence="9">
    <location>
        <begin position="82"/>
        <end position="110"/>
    </location>
</feature>
<dbReference type="GO" id="GO:0043495">
    <property type="term" value="F:protein-membrane adaptor activity"/>
    <property type="evidence" value="ECO:0007669"/>
    <property type="project" value="TreeGrafter"/>
</dbReference>
<dbReference type="PANTHER" id="PTHR19878">
    <property type="entry name" value="AUTOPHAGY PROTEIN 16-LIKE"/>
    <property type="match status" value="1"/>
</dbReference>
<keyword evidence="5" id="KW-0677">Repeat</keyword>
<dbReference type="InterPro" id="IPR020472">
    <property type="entry name" value="WD40_PAC1"/>
</dbReference>
<dbReference type="InterPro" id="IPR036322">
    <property type="entry name" value="WD40_repeat_dom_sf"/>
</dbReference>
<feature type="domain" description="Autophagy-related protein 16" evidence="13">
    <location>
        <begin position="11"/>
        <end position="206"/>
    </location>
</feature>
<evidence type="ECO:0000256" key="7">
    <source>
        <dbReference type="ARBA" id="ARBA00023136"/>
    </source>
</evidence>
<feature type="repeat" description="WD" evidence="8">
    <location>
        <begin position="304"/>
        <end position="345"/>
    </location>
</feature>
<dbReference type="InterPro" id="IPR019775">
    <property type="entry name" value="WD40_repeat_CS"/>
</dbReference>
<gene>
    <name evidence="14" type="ORF">CALMAC_LOCUS14535</name>
</gene>
<keyword evidence="7 11" id="KW-0472">Membrane</keyword>
<feature type="transmembrane region" description="Helical" evidence="11">
    <location>
        <begin position="553"/>
        <end position="577"/>
    </location>
</feature>
<feature type="transmembrane region" description="Helical" evidence="11">
    <location>
        <begin position="722"/>
        <end position="740"/>
    </location>
</feature>
<dbReference type="Pfam" id="PF00400">
    <property type="entry name" value="WD40"/>
    <property type="match status" value="4"/>
</dbReference>
<dbReference type="GO" id="GO:0034045">
    <property type="term" value="C:phagophore assembly site membrane"/>
    <property type="evidence" value="ECO:0007669"/>
    <property type="project" value="TreeGrafter"/>
</dbReference>